<reference evidence="2 3" key="1">
    <citation type="submission" date="2020-08" db="EMBL/GenBank/DDBJ databases">
        <title>Lysobacter sp. II4 sp. nov., isolated from soil.</title>
        <authorList>
            <person name="Woo C.Y."/>
            <person name="Kim J."/>
        </authorList>
    </citation>
    <scope>NUCLEOTIDE SEQUENCE [LARGE SCALE GENOMIC DNA]</scope>
    <source>
        <strain evidence="2 3">II4</strain>
    </source>
</reference>
<proteinExistence type="predicted"/>
<organism evidence="2 3">
    <name type="scientific">Agrilutibacter terrestris</name>
    <dbReference type="NCBI Taxonomy" id="2865112"/>
    <lineage>
        <taxon>Bacteria</taxon>
        <taxon>Pseudomonadati</taxon>
        <taxon>Pseudomonadota</taxon>
        <taxon>Gammaproteobacteria</taxon>
        <taxon>Lysobacterales</taxon>
        <taxon>Lysobacteraceae</taxon>
        <taxon>Agrilutibacter</taxon>
    </lineage>
</organism>
<gene>
    <name evidence="2" type="ORF">H8B22_06000</name>
</gene>
<evidence type="ECO:0000313" key="3">
    <source>
        <dbReference type="Proteomes" id="UP000516018"/>
    </source>
</evidence>
<dbReference type="KEGG" id="lsx:H8B22_06000"/>
<keyword evidence="1" id="KW-0472">Membrane</keyword>
<name>A0A7H0G0E2_9GAMM</name>
<accession>A0A7H0G0E2</accession>
<keyword evidence="1" id="KW-0812">Transmembrane</keyword>
<keyword evidence="3" id="KW-1185">Reference proteome</keyword>
<dbReference type="AlphaFoldDB" id="A0A7H0G0E2"/>
<dbReference type="EMBL" id="CP060820">
    <property type="protein sequence ID" value="QNP41758.1"/>
    <property type="molecule type" value="Genomic_DNA"/>
</dbReference>
<dbReference type="Pfam" id="PF11086">
    <property type="entry name" value="DUF2878"/>
    <property type="match status" value="1"/>
</dbReference>
<protein>
    <submittedName>
        <fullName evidence="2">DUF2878 domain-containing protein</fullName>
    </submittedName>
</protein>
<feature type="transmembrane region" description="Helical" evidence="1">
    <location>
        <begin position="82"/>
        <end position="100"/>
    </location>
</feature>
<evidence type="ECO:0000256" key="1">
    <source>
        <dbReference type="SAM" id="Phobius"/>
    </source>
</evidence>
<sequence>MRALANAVGYQAVWIIAVTGAAHGRAYWALAAAAVFVAAQWLASQHRASDLRLLAVAVALGVILDGTLAASGWLRYATPDPALLAPAWILAVWAAFALTINHSLRFLQGRPAWAAAVGALGGPAAYLAAERGFGAVTFATPPARGVVMLAVAWALVLALLGHLAQSWQPVRAATAEEPS</sequence>
<keyword evidence="1" id="KW-1133">Transmembrane helix</keyword>
<dbReference type="Proteomes" id="UP000516018">
    <property type="component" value="Chromosome"/>
</dbReference>
<dbReference type="InterPro" id="IPR021306">
    <property type="entry name" value="DUF2878"/>
</dbReference>
<dbReference type="RefSeq" id="WP_187713194.1">
    <property type="nucleotide sequence ID" value="NZ_CP060820.1"/>
</dbReference>
<evidence type="ECO:0000313" key="2">
    <source>
        <dbReference type="EMBL" id="QNP41758.1"/>
    </source>
</evidence>
<feature type="transmembrane region" description="Helical" evidence="1">
    <location>
        <begin position="12"/>
        <end position="39"/>
    </location>
</feature>
<feature type="transmembrane region" description="Helical" evidence="1">
    <location>
        <begin position="141"/>
        <end position="161"/>
    </location>
</feature>
<feature type="transmembrane region" description="Helical" evidence="1">
    <location>
        <begin position="51"/>
        <end position="76"/>
    </location>
</feature>